<accession>A0ACC1MPT2</accession>
<evidence type="ECO:0000313" key="1">
    <source>
        <dbReference type="EMBL" id="KAJ2968830.1"/>
    </source>
</evidence>
<evidence type="ECO:0000313" key="2">
    <source>
        <dbReference type="Proteomes" id="UP001144978"/>
    </source>
</evidence>
<gene>
    <name evidence="1" type="ORF">NUW54_g13105</name>
</gene>
<dbReference type="Proteomes" id="UP001144978">
    <property type="component" value="Unassembled WGS sequence"/>
</dbReference>
<organism evidence="1 2">
    <name type="scientific">Trametes sanguinea</name>
    <dbReference type="NCBI Taxonomy" id="158606"/>
    <lineage>
        <taxon>Eukaryota</taxon>
        <taxon>Fungi</taxon>
        <taxon>Dikarya</taxon>
        <taxon>Basidiomycota</taxon>
        <taxon>Agaricomycotina</taxon>
        <taxon>Agaricomycetes</taxon>
        <taxon>Polyporales</taxon>
        <taxon>Polyporaceae</taxon>
        <taxon>Trametes</taxon>
    </lineage>
</organism>
<protein>
    <submittedName>
        <fullName evidence="1">Uncharacterized protein</fullName>
    </submittedName>
</protein>
<proteinExistence type="predicted"/>
<name>A0ACC1MPT2_9APHY</name>
<comment type="caution">
    <text evidence="1">The sequence shown here is derived from an EMBL/GenBank/DDBJ whole genome shotgun (WGS) entry which is preliminary data.</text>
</comment>
<keyword evidence="2" id="KW-1185">Reference proteome</keyword>
<dbReference type="EMBL" id="JANSHE010005910">
    <property type="protein sequence ID" value="KAJ2968830.1"/>
    <property type="molecule type" value="Genomic_DNA"/>
</dbReference>
<sequence length="160" mass="17654">MDSSDDHNSRKRPHPQDGEAGRAKAAKGNAPIRSPSPPEPTAHRRRSQSDVIGLVADLHLRIAGLLWATAYRSVKGDSPFACIMSDLTLDVDVCAMCVQYGTFDQDCMKLAMLCSQAVDYPKNGVPVDRENMPHPLIRAKPDWKKVNMLPLPLPPPWNSD</sequence>
<reference evidence="1" key="1">
    <citation type="submission" date="2022-08" db="EMBL/GenBank/DDBJ databases">
        <title>Genome Sequence of Pycnoporus sanguineus.</title>
        <authorList>
            <person name="Buettner E."/>
        </authorList>
    </citation>
    <scope>NUCLEOTIDE SEQUENCE</scope>
    <source>
        <strain evidence="1">CG-C14</strain>
    </source>
</reference>